<proteinExistence type="predicted"/>
<keyword evidence="3" id="KW-1185">Reference proteome</keyword>
<evidence type="ECO:0000313" key="2">
    <source>
        <dbReference type="EMBL" id="KAK2636549.1"/>
    </source>
</evidence>
<dbReference type="AlphaFoldDB" id="A0AAD9TI48"/>
<comment type="caution">
    <text evidence="2">The sequence shown here is derived from an EMBL/GenBank/DDBJ whole genome shotgun (WGS) entry which is preliminary data.</text>
</comment>
<protein>
    <submittedName>
        <fullName evidence="2">Uncharacterized protein</fullName>
    </submittedName>
</protein>
<feature type="region of interest" description="Disordered" evidence="1">
    <location>
        <begin position="1"/>
        <end position="24"/>
    </location>
</feature>
<evidence type="ECO:0000313" key="3">
    <source>
        <dbReference type="Proteomes" id="UP001280121"/>
    </source>
</evidence>
<organism evidence="2 3">
    <name type="scientific">Dipteronia dyeriana</name>
    <dbReference type="NCBI Taxonomy" id="168575"/>
    <lineage>
        <taxon>Eukaryota</taxon>
        <taxon>Viridiplantae</taxon>
        <taxon>Streptophyta</taxon>
        <taxon>Embryophyta</taxon>
        <taxon>Tracheophyta</taxon>
        <taxon>Spermatophyta</taxon>
        <taxon>Magnoliopsida</taxon>
        <taxon>eudicotyledons</taxon>
        <taxon>Gunneridae</taxon>
        <taxon>Pentapetalae</taxon>
        <taxon>rosids</taxon>
        <taxon>malvids</taxon>
        <taxon>Sapindales</taxon>
        <taxon>Sapindaceae</taxon>
        <taxon>Hippocastanoideae</taxon>
        <taxon>Acereae</taxon>
        <taxon>Dipteronia</taxon>
    </lineage>
</organism>
<gene>
    <name evidence="2" type="ORF">Ddye_031341</name>
</gene>
<feature type="compositionally biased region" description="Basic residues" evidence="1">
    <location>
        <begin position="8"/>
        <end position="17"/>
    </location>
</feature>
<dbReference type="EMBL" id="JANJYI010000009">
    <property type="protein sequence ID" value="KAK2636549.1"/>
    <property type="molecule type" value="Genomic_DNA"/>
</dbReference>
<dbReference type="Proteomes" id="UP001280121">
    <property type="component" value="Unassembled WGS sequence"/>
</dbReference>
<reference evidence="2" key="1">
    <citation type="journal article" date="2023" name="Plant J.">
        <title>Genome sequences and population genomics provide insights into the demographic history, inbreeding, and mutation load of two 'living fossil' tree species of Dipteronia.</title>
        <authorList>
            <person name="Feng Y."/>
            <person name="Comes H.P."/>
            <person name="Chen J."/>
            <person name="Zhu S."/>
            <person name="Lu R."/>
            <person name="Zhang X."/>
            <person name="Li P."/>
            <person name="Qiu J."/>
            <person name="Olsen K.M."/>
            <person name="Qiu Y."/>
        </authorList>
    </citation>
    <scope>NUCLEOTIDE SEQUENCE</scope>
    <source>
        <strain evidence="2">KIB01</strain>
    </source>
</reference>
<sequence>MIPATTARKLKRNHQKSGVKGITQRKVDTSDARITWEANEDQSDESVRSAKDFFISKEKWSGISEFVKRRGLRGRKPFVPPLPKVRLCQGLEWEPSLTSIQELSP</sequence>
<accession>A0AAD9TI48</accession>
<name>A0AAD9TI48_9ROSI</name>
<evidence type="ECO:0000256" key="1">
    <source>
        <dbReference type="SAM" id="MobiDB-lite"/>
    </source>
</evidence>